<evidence type="ECO:0000256" key="1">
    <source>
        <dbReference type="SAM" id="Coils"/>
    </source>
</evidence>
<feature type="coiled-coil region" evidence="1">
    <location>
        <begin position="137"/>
        <end position="182"/>
    </location>
</feature>
<dbReference type="EMBL" id="BNJQ01000017">
    <property type="protein sequence ID" value="GHP07502.1"/>
    <property type="molecule type" value="Genomic_DNA"/>
</dbReference>
<reference evidence="3" key="1">
    <citation type="submission" date="2020-10" db="EMBL/GenBank/DDBJ databases">
        <title>Unveiling of a novel bifunctional photoreceptor, Dualchrome1, isolated from a cosmopolitan green alga.</title>
        <authorList>
            <person name="Suzuki S."/>
            <person name="Kawachi M."/>
        </authorList>
    </citation>
    <scope>NUCLEOTIDE SEQUENCE</scope>
    <source>
        <strain evidence="3">NIES 2893</strain>
    </source>
</reference>
<organism evidence="3 4">
    <name type="scientific">Pycnococcus provasolii</name>
    <dbReference type="NCBI Taxonomy" id="41880"/>
    <lineage>
        <taxon>Eukaryota</taxon>
        <taxon>Viridiplantae</taxon>
        <taxon>Chlorophyta</taxon>
        <taxon>Pseudoscourfieldiophyceae</taxon>
        <taxon>Pseudoscourfieldiales</taxon>
        <taxon>Pycnococcaceae</taxon>
        <taxon>Pycnococcus</taxon>
    </lineage>
</organism>
<sequence length="631" mass="67704">MSRPPMPMSFGSGSPSLYPTLEGTYYNYSTRRQRATFSALPPLPDAPPHIPPSLLASLPPSSQRRRGIIPMLYAASLEVEQGNAVQYSSKDIANLLGAAAESLAAELERADLATKMLPLLPQTPKVVAALGLALDEVAAKERELITARNEASSLQVRLDSALAGLQRSRAHAEEMSAAAKENFEASTQLDVTRQLLASQALDTPPVHRNAASATNPFVTPAPQVHKRTAAGVTSSPGLSVMEAMSSAAARGGPELSANEETELSSLVDRASKSMMDVLRDAKRLTWIQPLLLPAHLLLGALGDALAMESANGGTPAYVHEAVGAAVRSRVRGTIMTPLGPGENLGDAEHVVLTPQTLTTCPDNAPGGVCLWRFTSTKGGRVRASQNDEAKHVFDLTGLVVFEDAGCKTRARVRHVELTTSSGEHWRRAGDGDHSHRGKIIVDGEKMAEAEKAYHPHVGGILPGGFKHFTLEASWGGSKVVVGVEPGSRISCWAFQTCAGCTTHIGERFPLTAKVDFKVGAGALGGEWQPVGKWGENFLEHDKPLPYVQDEGRVKVNKRDKHMQNRLKETRHAFKKEWGGWSALPGPRCAVPAQDRGLWGGCWRRIVVEPGATGPNHWDAATNTTTQRPFPT</sequence>
<keyword evidence="4" id="KW-1185">Reference proteome</keyword>
<protein>
    <submittedName>
        <fullName evidence="3">Uncharacterized protein</fullName>
    </submittedName>
</protein>
<evidence type="ECO:0000313" key="3">
    <source>
        <dbReference type="EMBL" id="GHP07502.1"/>
    </source>
</evidence>
<evidence type="ECO:0000313" key="4">
    <source>
        <dbReference type="Proteomes" id="UP000660262"/>
    </source>
</evidence>
<comment type="caution">
    <text evidence="3">The sequence shown here is derived from an EMBL/GenBank/DDBJ whole genome shotgun (WGS) entry which is preliminary data.</text>
</comment>
<dbReference type="Proteomes" id="UP000660262">
    <property type="component" value="Unassembled WGS sequence"/>
</dbReference>
<keyword evidence="1" id="KW-0175">Coiled coil</keyword>
<name>A0A830HKU8_9CHLO</name>
<accession>A0A830HKU8</accession>
<proteinExistence type="predicted"/>
<dbReference type="AlphaFoldDB" id="A0A830HKU8"/>
<evidence type="ECO:0000256" key="2">
    <source>
        <dbReference type="SAM" id="MobiDB-lite"/>
    </source>
</evidence>
<feature type="region of interest" description="Disordered" evidence="2">
    <location>
        <begin position="612"/>
        <end position="631"/>
    </location>
</feature>
<feature type="compositionally biased region" description="Polar residues" evidence="2">
    <location>
        <begin position="620"/>
        <end position="631"/>
    </location>
</feature>
<gene>
    <name evidence="3" type="ORF">PPROV_000624400</name>
</gene>